<name>A0A1I1RUU4_9FLAO</name>
<evidence type="ECO:0000313" key="3">
    <source>
        <dbReference type="EMBL" id="SFD38079.1"/>
    </source>
</evidence>
<organism evidence="3 4">
    <name type="scientific">Flavobacterium phragmitis</name>
    <dbReference type="NCBI Taxonomy" id="739143"/>
    <lineage>
        <taxon>Bacteria</taxon>
        <taxon>Pseudomonadati</taxon>
        <taxon>Bacteroidota</taxon>
        <taxon>Flavobacteriia</taxon>
        <taxon>Flavobacteriales</taxon>
        <taxon>Flavobacteriaceae</taxon>
        <taxon>Flavobacterium</taxon>
    </lineage>
</organism>
<dbReference type="OrthoDB" id="1358117at2"/>
<dbReference type="Proteomes" id="UP000199672">
    <property type="component" value="Unassembled WGS sequence"/>
</dbReference>
<gene>
    <name evidence="3" type="ORF">SAMN05216297_107170</name>
</gene>
<accession>A0A1I1RUU4</accession>
<evidence type="ECO:0000259" key="2">
    <source>
        <dbReference type="Pfam" id="PF11008"/>
    </source>
</evidence>
<feature type="chain" id="PRO_5011446843" description="DUF2846 domain-containing protein" evidence="1">
    <location>
        <begin position="21"/>
        <end position="145"/>
    </location>
</feature>
<keyword evidence="1" id="KW-0732">Signal</keyword>
<protein>
    <recommendedName>
        <fullName evidence="2">DUF2846 domain-containing protein</fullName>
    </recommendedName>
</protein>
<sequence length="145" mass="16388">MKKIITLSILSLLLVSCATTKQYKKFTAKDEVPQDKARIYLIRTGNFGGFVKFDVYQNSKENQIGAVGPKSYLCFDAPIGENKIIVRAESEKIYTINAVAGKTYYLRLVPKMGVNKARVNFELLSNEDGIKETSKLKSPKMYYTE</sequence>
<dbReference type="EMBL" id="FOMH01000007">
    <property type="protein sequence ID" value="SFD38079.1"/>
    <property type="molecule type" value="Genomic_DNA"/>
</dbReference>
<keyword evidence="4" id="KW-1185">Reference proteome</keyword>
<dbReference type="Pfam" id="PF11008">
    <property type="entry name" value="DUF2846"/>
    <property type="match status" value="1"/>
</dbReference>
<feature type="domain" description="DUF2846" evidence="2">
    <location>
        <begin position="34"/>
        <end position="117"/>
    </location>
</feature>
<evidence type="ECO:0000256" key="1">
    <source>
        <dbReference type="SAM" id="SignalP"/>
    </source>
</evidence>
<dbReference type="AlphaFoldDB" id="A0A1I1RUU4"/>
<feature type="signal peptide" evidence="1">
    <location>
        <begin position="1"/>
        <end position="20"/>
    </location>
</feature>
<reference evidence="4" key="1">
    <citation type="submission" date="2016-10" db="EMBL/GenBank/DDBJ databases">
        <authorList>
            <person name="Varghese N."/>
            <person name="Submissions S."/>
        </authorList>
    </citation>
    <scope>NUCLEOTIDE SEQUENCE [LARGE SCALE GENOMIC DNA]</scope>
    <source>
        <strain evidence="4">CGMCC 1.10370</strain>
    </source>
</reference>
<proteinExistence type="predicted"/>
<evidence type="ECO:0000313" key="4">
    <source>
        <dbReference type="Proteomes" id="UP000199672"/>
    </source>
</evidence>
<dbReference type="PROSITE" id="PS51257">
    <property type="entry name" value="PROKAR_LIPOPROTEIN"/>
    <property type="match status" value="1"/>
</dbReference>
<dbReference type="InterPro" id="IPR022548">
    <property type="entry name" value="DUF2846"/>
</dbReference>
<dbReference type="RefSeq" id="WP_091494562.1">
    <property type="nucleotide sequence ID" value="NZ_FOMH01000007.1"/>
</dbReference>
<dbReference type="STRING" id="739143.SAMN05216297_107170"/>